<accession>A0A565C5T1</accession>
<evidence type="ECO:0000313" key="1">
    <source>
        <dbReference type="EMBL" id="VVB08942.1"/>
    </source>
</evidence>
<protein>
    <submittedName>
        <fullName evidence="1">Uncharacterized protein</fullName>
    </submittedName>
</protein>
<proteinExistence type="predicted"/>
<organism evidence="1 2">
    <name type="scientific">Arabis nemorensis</name>
    <dbReference type="NCBI Taxonomy" id="586526"/>
    <lineage>
        <taxon>Eukaryota</taxon>
        <taxon>Viridiplantae</taxon>
        <taxon>Streptophyta</taxon>
        <taxon>Embryophyta</taxon>
        <taxon>Tracheophyta</taxon>
        <taxon>Spermatophyta</taxon>
        <taxon>Magnoliopsida</taxon>
        <taxon>eudicotyledons</taxon>
        <taxon>Gunneridae</taxon>
        <taxon>Pentapetalae</taxon>
        <taxon>rosids</taxon>
        <taxon>malvids</taxon>
        <taxon>Brassicales</taxon>
        <taxon>Brassicaceae</taxon>
        <taxon>Arabideae</taxon>
        <taxon>Arabis</taxon>
    </lineage>
</organism>
<keyword evidence="2" id="KW-1185">Reference proteome</keyword>
<comment type="caution">
    <text evidence="1">The sequence shown here is derived from an EMBL/GenBank/DDBJ whole genome shotgun (WGS) entry which is preliminary data.</text>
</comment>
<reference evidence="1" key="1">
    <citation type="submission" date="2019-07" db="EMBL/GenBank/DDBJ databases">
        <authorList>
            <person name="Dittberner H."/>
        </authorList>
    </citation>
    <scope>NUCLEOTIDE SEQUENCE [LARGE SCALE GENOMIC DNA]</scope>
</reference>
<name>A0A565C5T1_9BRAS</name>
<dbReference type="AlphaFoldDB" id="A0A565C5T1"/>
<sequence length="177" mass="19591">MPLLVERWVVLPPPEPPPLALPLDLLETGPTFVGYPSEKLLGHHGLGNQRPSLSVSMESSEFPIVLSLGQTTQSPAKPPDLHQLLRRFQTLDLSSVSGSIRFFTVSGDRSLNPSPGGCFSTFPSWFSFADPSARRILFSHNDCKPYRPPNPVQFWAWPKLRYGPLSPNLPSPTKPHS</sequence>
<dbReference type="EMBL" id="CABITT030000006">
    <property type="protein sequence ID" value="VVB08942.1"/>
    <property type="molecule type" value="Genomic_DNA"/>
</dbReference>
<evidence type="ECO:0000313" key="2">
    <source>
        <dbReference type="Proteomes" id="UP000489600"/>
    </source>
</evidence>
<gene>
    <name evidence="1" type="ORF">ANE_LOCUS19386</name>
</gene>
<dbReference type="Proteomes" id="UP000489600">
    <property type="component" value="Unassembled WGS sequence"/>
</dbReference>